<name>A0ABX5YFA8_9PLAN</name>
<organism evidence="1 2">
    <name type="scientific">Gimesia maris</name>
    <dbReference type="NCBI Taxonomy" id="122"/>
    <lineage>
        <taxon>Bacteria</taxon>
        <taxon>Pseudomonadati</taxon>
        <taxon>Planctomycetota</taxon>
        <taxon>Planctomycetia</taxon>
        <taxon>Planctomycetales</taxon>
        <taxon>Planctomycetaceae</taxon>
        <taxon>Gimesia</taxon>
    </lineage>
</organism>
<reference evidence="1 2" key="1">
    <citation type="submission" date="2019-08" db="EMBL/GenBank/DDBJ databases">
        <title>Deep-cultivation of Planctomycetes and their phenomic and genomic characterization uncovers novel biology.</title>
        <authorList>
            <person name="Wiegand S."/>
            <person name="Jogler M."/>
            <person name="Boedeker C."/>
            <person name="Pinto D."/>
            <person name="Vollmers J."/>
            <person name="Rivas-Marin E."/>
            <person name="Kohn T."/>
            <person name="Peeters S.H."/>
            <person name="Heuer A."/>
            <person name="Rast P."/>
            <person name="Oberbeckmann S."/>
            <person name="Bunk B."/>
            <person name="Jeske O."/>
            <person name="Meyerdierks A."/>
            <person name="Storesund J.E."/>
            <person name="Kallscheuer N."/>
            <person name="Luecker S."/>
            <person name="Lage O.M."/>
            <person name="Pohl T."/>
            <person name="Merkel B.J."/>
            <person name="Hornburger P."/>
            <person name="Mueller R.-W."/>
            <person name="Bruemmer F."/>
            <person name="Labrenz M."/>
            <person name="Spormann A.M."/>
            <person name="Op den Camp H."/>
            <person name="Overmann J."/>
            <person name="Amann R."/>
            <person name="Jetten M.S.M."/>
            <person name="Mascher T."/>
            <person name="Medema M.H."/>
            <person name="Devos D.P."/>
            <person name="Kaster A.-K."/>
            <person name="Ovreas L."/>
            <person name="Rohde M."/>
            <person name="Galperin M.Y."/>
            <person name="Jogler C."/>
        </authorList>
    </citation>
    <scope>NUCLEOTIDE SEQUENCE [LARGE SCALE GENOMIC DNA]</scope>
    <source>
        <strain evidence="1 2">DSM 8797</strain>
    </source>
</reference>
<protein>
    <recommendedName>
        <fullName evidence="3">Mannitol repressor protein</fullName>
    </recommendedName>
</protein>
<proteinExistence type="predicted"/>
<dbReference type="PANTHER" id="PTHR37941">
    <property type="entry name" value="FUMARASE E-RELATED"/>
    <property type="match status" value="1"/>
</dbReference>
<evidence type="ECO:0000313" key="1">
    <source>
        <dbReference type="EMBL" id="QEG14393.1"/>
    </source>
</evidence>
<sequence>MSKNKQTPDDRRQKWLEDLNEEFRYEIVLNESDRGAVLVASAFVEEALEHLLRQVFTVKSCNTSDDKFASQLNRLTKSGIDAPLGSFSSRITLAYVLGIIDVDYLTALEALRNLRNSYAHRKANGTRPKLSAEAVMDIRSNVIGPGIWDIRYVGLLPNDVDFDSTVATVGVFRISFALAIWILLRTIIDETNWWKHSANAQTPIRSVPKFSGPTFREGDN</sequence>
<dbReference type="Gene3D" id="1.20.120.330">
    <property type="entry name" value="Nucleotidyltransferases domain 2"/>
    <property type="match status" value="1"/>
</dbReference>
<evidence type="ECO:0000313" key="2">
    <source>
        <dbReference type="Proteomes" id="UP000322887"/>
    </source>
</evidence>
<dbReference type="EMBL" id="CP042910">
    <property type="protein sequence ID" value="QEG14393.1"/>
    <property type="molecule type" value="Genomic_DNA"/>
</dbReference>
<dbReference type="RefSeq" id="WP_002649577.1">
    <property type="nucleotide sequence ID" value="NZ_CP042910.1"/>
</dbReference>
<dbReference type="InterPro" id="IPR038026">
    <property type="entry name" value="MtlR-like_sf"/>
</dbReference>
<dbReference type="GeneID" id="98644926"/>
<dbReference type="PANTHER" id="PTHR37941:SF1">
    <property type="entry name" value="FUMARASE E-RELATED"/>
    <property type="match status" value="1"/>
</dbReference>
<evidence type="ECO:0008006" key="3">
    <source>
        <dbReference type="Google" id="ProtNLM"/>
    </source>
</evidence>
<accession>A0ABX5YFA8</accession>
<keyword evidence="2" id="KW-1185">Reference proteome</keyword>
<gene>
    <name evidence="1" type="ORF">GmarT_02280</name>
</gene>
<dbReference type="Proteomes" id="UP000322887">
    <property type="component" value="Chromosome"/>
</dbReference>
<dbReference type="InterPro" id="IPR007761">
    <property type="entry name" value="MtlR-like"/>
</dbReference>
<dbReference type="SUPFAM" id="SSF158668">
    <property type="entry name" value="MtlR-like"/>
    <property type="match status" value="1"/>
</dbReference>